<feature type="domain" description="HTH arsR-type" evidence="4">
    <location>
        <begin position="6"/>
        <end position="100"/>
    </location>
</feature>
<dbReference type="InterPro" id="IPR036390">
    <property type="entry name" value="WH_DNA-bd_sf"/>
</dbReference>
<accession>A0A6P1M7B2</accession>
<keyword evidence="3" id="KW-0804">Transcription</keyword>
<dbReference type="GO" id="GO:0003677">
    <property type="term" value="F:DNA binding"/>
    <property type="evidence" value="ECO:0007669"/>
    <property type="project" value="UniProtKB-KW"/>
</dbReference>
<dbReference type="KEGG" id="taer:GT409_09850"/>
<dbReference type="Gene3D" id="1.10.10.10">
    <property type="entry name" value="Winged helix-like DNA-binding domain superfamily/Winged helix DNA-binding domain"/>
    <property type="match status" value="1"/>
</dbReference>
<dbReference type="CDD" id="cd00090">
    <property type="entry name" value="HTH_ARSR"/>
    <property type="match status" value="1"/>
</dbReference>
<keyword evidence="1" id="KW-0805">Transcription regulation</keyword>
<keyword evidence="2" id="KW-0238">DNA-binding</keyword>
<protein>
    <submittedName>
        <fullName evidence="5">Metalloregulator ArsR/SmtB family transcription factor</fullName>
    </submittedName>
</protein>
<dbReference type="InterPro" id="IPR011991">
    <property type="entry name" value="ArsR-like_HTH"/>
</dbReference>
<dbReference type="AlphaFoldDB" id="A0A6P1M7B2"/>
<sequence>MERYDVKQKDYQGQATVMKALAHPSRLLIVYALMEHELCVCELRELLDQTLPTVSRHLSVLKNAGLLREEKRGLYVYYHLTCPCIGDFLACVGRITGEAECPH</sequence>
<name>A0A6P1M7B2_9BACT</name>
<dbReference type="SMART" id="SM00418">
    <property type="entry name" value="HTH_ARSR"/>
    <property type="match status" value="1"/>
</dbReference>
<dbReference type="PROSITE" id="PS50987">
    <property type="entry name" value="HTH_ARSR_2"/>
    <property type="match status" value="1"/>
</dbReference>
<dbReference type="Proteomes" id="UP000464954">
    <property type="component" value="Chromosome"/>
</dbReference>
<evidence type="ECO:0000256" key="3">
    <source>
        <dbReference type="ARBA" id="ARBA00023163"/>
    </source>
</evidence>
<dbReference type="PANTHER" id="PTHR43132:SF2">
    <property type="entry name" value="ARSENICAL RESISTANCE OPERON REPRESSOR ARSR-RELATED"/>
    <property type="match status" value="1"/>
</dbReference>
<dbReference type="PANTHER" id="PTHR43132">
    <property type="entry name" value="ARSENICAL RESISTANCE OPERON REPRESSOR ARSR-RELATED"/>
    <property type="match status" value="1"/>
</dbReference>
<proteinExistence type="predicted"/>
<dbReference type="InterPro" id="IPR036388">
    <property type="entry name" value="WH-like_DNA-bd_sf"/>
</dbReference>
<keyword evidence="6" id="KW-1185">Reference proteome</keyword>
<dbReference type="InterPro" id="IPR001845">
    <property type="entry name" value="HTH_ArsR_DNA-bd_dom"/>
</dbReference>
<dbReference type="PRINTS" id="PR00778">
    <property type="entry name" value="HTHARSR"/>
</dbReference>
<evidence type="ECO:0000313" key="5">
    <source>
        <dbReference type="EMBL" id="QHI69741.1"/>
    </source>
</evidence>
<dbReference type="SUPFAM" id="SSF46785">
    <property type="entry name" value="Winged helix' DNA-binding domain"/>
    <property type="match status" value="1"/>
</dbReference>
<dbReference type="EMBL" id="CP047593">
    <property type="protein sequence ID" value="QHI69741.1"/>
    <property type="molecule type" value="Genomic_DNA"/>
</dbReference>
<dbReference type="GO" id="GO:0003700">
    <property type="term" value="F:DNA-binding transcription factor activity"/>
    <property type="evidence" value="ECO:0007669"/>
    <property type="project" value="InterPro"/>
</dbReference>
<dbReference type="Pfam" id="PF01022">
    <property type="entry name" value="HTH_5"/>
    <property type="match status" value="1"/>
</dbReference>
<evidence type="ECO:0000256" key="1">
    <source>
        <dbReference type="ARBA" id="ARBA00023015"/>
    </source>
</evidence>
<evidence type="ECO:0000259" key="4">
    <source>
        <dbReference type="PROSITE" id="PS50987"/>
    </source>
</evidence>
<reference evidence="5 6" key="1">
    <citation type="submission" date="2020-01" db="EMBL/GenBank/DDBJ databases">
        <title>Ponticoccus aerotolerans gen. nov., sp. nov., an anaerobic bacterium and proposal of Ponticoccusceae fam. nov., Ponticoccusles ord. nov. and Ponticoccuse classis nov. in the phylum Kiritimatiellaeota.</title>
        <authorList>
            <person name="Zhou L.Y."/>
            <person name="Du Z.J."/>
        </authorList>
    </citation>
    <scope>NUCLEOTIDE SEQUENCE [LARGE SCALE GENOMIC DNA]</scope>
    <source>
        <strain evidence="5 6">S-5007</strain>
    </source>
</reference>
<dbReference type="InterPro" id="IPR051011">
    <property type="entry name" value="Metal_resp_trans_reg"/>
</dbReference>
<evidence type="ECO:0000313" key="6">
    <source>
        <dbReference type="Proteomes" id="UP000464954"/>
    </source>
</evidence>
<dbReference type="RefSeq" id="WP_160628923.1">
    <property type="nucleotide sequence ID" value="NZ_CP047593.1"/>
</dbReference>
<organism evidence="5 6">
    <name type="scientific">Tichowtungia aerotolerans</name>
    <dbReference type="NCBI Taxonomy" id="2697043"/>
    <lineage>
        <taxon>Bacteria</taxon>
        <taxon>Pseudomonadati</taxon>
        <taxon>Kiritimatiellota</taxon>
        <taxon>Tichowtungiia</taxon>
        <taxon>Tichowtungiales</taxon>
        <taxon>Tichowtungiaceae</taxon>
        <taxon>Tichowtungia</taxon>
    </lineage>
</organism>
<dbReference type="NCBIfam" id="NF033788">
    <property type="entry name" value="HTH_metalloreg"/>
    <property type="match status" value="1"/>
</dbReference>
<evidence type="ECO:0000256" key="2">
    <source>
        <dbReference type="ARBA" id="ARBA00023125"/>
    </source>
</evidence>
<gene>
    <name evidence="5" type="ORF">GT409_09850</name>
</gene>